<protein>
    <submittedName>
        <fullName evidence="1">Uncharacterized protein</fullName>
    </submittedName>
</protein>
<keyword evidence="2" id="KW-1185">Reference proteome</keyword>
<dbReference type="RefSeq" id="WP_104517384.1">
    <property type="nucleotide sequence ID" value="NZ_NHRY01000045.1"/>
</dbReference>
<reference evidence="1 2" key="1">
    <citation type="journal article" date="2018" name="Arch. Microbiol.">
        <title>New insights into the metabolic potential of the phototrophic purple bacterium Rhodopila globiformis DSM 161(T) from its draft genome sequence and evidence for a vanadium-dependent nitrogenase.</title>
        <authorList>
            <person name="Imhoff J.F."/>
            <person name="Rahn T."/>
            <person name="Kunzel S."/>
            <person name="Neulinger S.C."/>
        </authorList>
    </citation>
    <scope>NUCLEOTIDE SEQUENCE [LARGE SCALE GENOMIC DNA]</scope>
    <source>
        <strain evidence="1 2">DSM 161</strain>
    </source>
</reference>
<dbReference type="Proteomes" id="UP000239724">
    <property type="component" value="Unassembled WGS sequence"/>
</dbReference>
<dbReference type="AlphaFoldDB" id="A0A2S6NMT3"/>
<organism evidence="1 2">
    <name type="scientific">Rhodopila globiformis</name>
    <name type="common">Rhodopseudomonas globiformis</name>
    <dbReference type="NCBI Taxonomy" id="1071"/>
    <lineage>
        <taxon>Bacteria</taxon>
        <taxon>Pseudomonadati</taxon>
        <taxon>Pseudomonadota</taxon>
        <taxon>Alphaproteobacteria</taxon>
        <taxon>Acetobacterales</taxon>
        <taxon>Acetobacteraceae</taxon>
        <taxon>Rhodopila</taxon>
    </lineage>
</organism>
<dbReference type="EMBL" id="NHRY01000045">
    <property type="protein sequence ID" value="PPQ37773.1"/>
    <property type="molecule type" value="Genomic_DNA"/>
</dbReference>
<evidence type="ECO:0000313" key="2">
    <source>
        <dbReference type="Proteomes" id="UP000239724"/>
    </source>
</evidence>
<dbReference type="OrthoDB" id="7335556at2"/>
<comment type="caution">
    <text evidence="1">The sequence shown here is derived from an EMBL/GenBank/DDBJ whole genome shotgun (WGS) entry which is preliminary data.</text>
</comment>
<sequence length="297" mass="33892">MVKLHDLLAGSTNGGHRRLSLPEHRQIELYSKRKALAFVADEPSQEAVTDEIRGVCGAFMVLDSYLMSRMPDADGKTSWQRVLDLPRASLSQRLVAELYRVLRVAWSVAFAPQGTIDIDDGIVRIKGIVRKTVLTLDITPMGLLLLESATVWSLDALRQPYPDAYVAAMLSQYFFDIIGEIKRFNDEDRALYQFRRTGRFNRHARFDCDNPKAEVEGDFLRIEISPLYRDPALYPIDFFVMVRDTLHIIPVEALTDGALPLVELDKWRARVPDGVTLPASFRQRFWREVPAINQPMT</sequence>
<proteinExistence type="predicted"/>
<name>A0A2S6NMT3_RHOGL</name>
<evidence type="ECO:0000313" key="1">
    <source>
        <dbReference type="EMBL" id="PPQ37773.1"/>
    </source>
</evidence>
<gene>
    <name evidence="1" type="ORF">CCS01_03115</name>
</gene>
<accession>A0A2S6NMT3</accession>